<dbReference type="InterPro" id="IPR006881">
    <property type="entry name" value="RepA_C"/>
</dbReference>
<dbReference type="AlphaFoldDB" id="A0A1D8UY91"/>
<keyword evidence="2" id="KW-1185">Reference proteome</keyword>
<dbReference type="EMBL" id="CP014676">
    <property type="protein sequence ID" value="AOX18633.1"/>
    <property type="molecule type" value="Genomic_DNA"/>
</dbReference>
<evidence type="ECO:0000313" key="1">
    <source>
        <dbReference type="EMBL" id="AOX18633.1"/>
    </source>
</evidence>
<geneLocation type="plasmid" evidence="2">
    <name>pkb14400_2</name>
</geneLocation>
<sequence>MVSELMKRRILTEGEASEALMQSSSVDSMSDIMFFHSIMCQVGMPRSKVKGDRFERVCGDVGILISAGELWTGKKFEQQIVPYGSLPRLIFAWMNTYALYHKSPEIPVGDSMSEFLALLGKPRTGPAIKALKIQMMALAACDIRLGWTKGTDRNTYRGQPIERFTAWSSEKAAEGQKALWPGTLRLSDQYYDTLISQAVPLNVKALSSLRGSSLAMDIYVMLSERLHRIGSRPVSVHWKNLRDQFGQEYAGAEANKDFRKTFLPALKKVLAVYPEARVKPVTGGVLLMSSPPPVPYRSVGN</sequence>
<organism evidence="1 2">
    <name type="scientific">Kozakia baliensis</name>
    <dbReference type="NCBI Taxonomy" id="153496"/>
    <lineage>
        <taxon>Bacteria</taxon>
        <taxon>Pseudomonadati</taxon>
        <taxon>Pseudomonadota</taxon>
        <taxon>Alphaproteobacteria</taxon>
        <taxon>Acetobacterales</taxon>
        <taxon>Acetobacteraceae</taxon>
        <taxon>Kozakia</taxon>
    </lineage>
</organism>
<evidence type="ECO:0000313" key="2">
    <source>
        <dbReference type="Proteomes" id="UP000179145"/>
    </source>
</evidence>
<reference evidence="1 2" key="1">
    <citation type="journal article" date="2016" name="Microb. Cell Fact.">
        <title>Dissection of exopolysaccharide biosynthesis in Kozakia baliensis.</title>
        <authorList>
            <person name="Brandt J.U."/>
            <person name="Jakob F."/>
            <person name="Behr J."/>
            <person name="Geissler A.J."/>
            <person name="Vogel R.F."/>
        </authorList>
    </citation>
    <scope>NUCLEOTIDE SEQUENCE [LARGE SCALE GENOMIC DNA]</scope>
    <source>
        <strain evidence="1 2">DSM 14400</strain>
        <plasmid evidence="2">Plasmid pkb14400_2</plasmid>
    </source>
</reference>
<accession>A0A1D8UY91</accession>
<protein>
    <submittedName>
        <fullName evidence="1">Replication protein</fullName>
    </submittedName>
</protein>
<keyword evidence="1" id="KW-0614">Plasmid</keyword>
<dbReference type="Proteomes" id="UP000179145">
    <property type="component" value="Plasmid pKB14400_2"/>
</dbReference>
<proteinExistence type="predicted"/>
<gene>
    <name evidence="1" type="ORF">A0U89_15080</name>
</gene>
<dbReference type="KEGG" id="kba:A0U89_15080"/>
<dbReference type="Pfam" id="PF04796">
    <property type="entry name" value="RepA_C"/>
    <property type="match status" value="1"/>
</dbReference>
<name>A0A1D8UY91_9PROT</name>